<accession>A0A8S2QWB0</accession>
<protein>
    <submittedName>
        <fullName evidence="2">Uncharacterized protein</fullName>
    </submittedName>
</protein>
<reference evidence="2" key="1">
    <citation type="submission" date="2021-02" db="EMBL/GenBank/DDBJ databases">
        <authorList>
            <person name="Nowell W R."/>
        </authorList>
    </citation>
    <scope>NUCLEOTIDE SEQUENCE</scope>
</reference>
<proteinExistence type="predicted"/>
<evidence type="ECO:0000256" key="1">
    <source>
        <dbReference type="SAM" id="MobiDB-lite"/>
    </source>
</evidence>
<feature type="region of interest" description="Disordered" evidence="1">
    <location>
        <begin position="1"/>
        <end position="29"/>
    </location>
</feature>
<feature type="non-terminal residue" evidence="2">
    <location>
        <position position="1"/>
    </location>
</feature>
<evidence type="ECO:0000313" key="2">
    <source>
        <dbReference type="EMBL" id="CAF4134167.1"/>
    </source>
</evidence>
<comment type="caution">
    <text evidence="2">The sequence shown here is derived from an EMBL/GenBank/DDBJ whole genome shotgun (WGS) entry which is preliminary data.</text>
</comment>
<sequence>GTGPLFFQTGTGTGIKSSDRTKPAGLPVLTGTKDVSYGQLVVSGKLTSRRNVHESTTDRDLTSNII</sequence>
<organism evidence="2 3">
    <name type="scientific">Rotaria magnacalcarata</name>
    <dbReference type="NCBI Taxonomy" id="392030"/>
    <lineage>
        <taxon>Eukaryota</taxon>
        <taxon>Metazoa</taxon>
        <taxon>Spiralia</taxon>
        <taxon>Gnathifera</taxon>
        <taxon>Rotifera</taxon>
        <taxon>Eurotatoria</taxon>
        <taxon>Bdelloidea</taxon>
        <taxon>Philodinida</taxon>
        <taxon>Philodinidae</taxon>
        <taxon>Rotaria</taxon>
    </lineage>
</organism>
<name>A0A8S2QWB0_9BILA</name>
<evidence type="ECO:0000313" key="3">
    <source>
        <dbReference type="Proteomes" id="UP000681967"/>
    </source>
</evidence>
<dbReference type="Proteomes" id="UP000681967">
    <property type="component" value="Unassembled WGS sequence"/>
</dbReference>
<dbReference type="EMBL" id="CAJOBH010009178">
    <property type="protein sequence ID" value="CAF4134167.1"/>
    <property type="molecule type" value="Genomic_DNA"/>
</dbReference>
<gene>
    <name evidence="2" type="ORF">BYL167_LOCUS20696</name>
</gene>
<dbReference type="AlphaFoldDB" id="A0A8S2QWB0"/>